<dbReference type="GO" id="GO:0005506">
    <property type="term" value="F:iron ion binding"/>
    <property type="evidence" value="ECO:0007669"/>
    <property type="project" value="InterPro"/>
</dbReference>
<name>A0A1H7XWC6_9RHOB</name>
<dbReference type="PROSITE" id="PS00086">
    <property type="entry name" value="CYTOCHROME_P450"/>
    <property type="match status" value="1"/>
</dbReference>
<dbReference type="Proteomes" id="UP000199582">
    <property type="component" value="Unassembled WGS sequence"/>
</dbReference>
<dbReference type="Gene3D" id="1.10.630.10">
    <property type="entry name" value="Cytochrome P450"/>
    <property type="match status" value="1"/>
</dbReference>
<proteinExistence type="inferred from homology"/>
<dbReference type="CDD" id="cd11033">
    <property type="entry name" value="CYP142-like"/>
    <property type="match status" value="1"/>
</dbReference>
<dbReference type="PRINTS" id="PR00385">
    <property type="entry name" value="P450"/>
</dbReference>
<keyword evidence="2" id="KW-0408">Iron</keyword>
<keyword evidence="2" id="KW-0479">Metal-binding</keyword>
<dbReference type="OrthoDB" id="9801155at2"/>
<reference evidence="3 4" key="1">
    <citation type="submission" date="2016-10" db="EMBL/GenBank/DDBJ databases">
        <authorList>
            <person name="de Groot N.N."/>
        </authorList>
    </citation>
    <scope>NUCLEOTIDE SEQUENCE [LARGE SCALE GENOMIC DNA]</scope>
    <source>
        <strain evidence="3 4">DSM 100674</strain>
    </source>
</reference>
<gene>
    <name evidence="3" type="ORF">SAMN05443999_1259</name>
</gene>
<evidence type="ECO:0000313" key="3">
    <source>
        <dbReference type="EMBL" id="SEM38226.1"/>
    </source>
</evidence>
<dbReference type="GO" id="GO:0016705">
    <property type="term" value="F:oxidoreductase activity, acting on paired donors, with incorporation or reduction of molecular oxygen"/>
    <property type="evidence" value="ECO:0007669"/>
    <property type="project" value="InterPro"/>
</dbReference>
<sequence>MNIAANDLLAEHTQRARQMRVEDIDVVDGALYQDGTWMPYFERLRAEDPVHYFENGRFGPNWAITKFEDIMEVEKDWRLFSSDVDWGGVLIWQKAPENRLRSLISSDPPSHSVKRKAVQTVVHPRRLQQMDQLVRERTIKLIEDLPLNETFNWVEKVSIPLTTLTLATIFGFPMEHRHLLTHWSEVAFADLLGDCDTIKTEEDRAVELNKCLETFLELRAERRRTGETDDLLSILTHSEAYRDVDDKELLGNLITLIVGGNETTRNTMSGSVLFLNQFPEEARKLRQNPDLINSMVCESIRFQSPILAFRRTATRDTVLRGKQIKQGDRLVLWYVSGNRDSEIIENPDQFIIDRDDPRKHVSFGGGVHRCVGNRVAEMQLRILWEELLKHDLQVEVVGEPRRPYNLFVHGYTDLPVQVRSLAG</sequence>
<dbReference type="RefSeq" id="WP_093039370.1">
    <property type="nucleotide sequence ID" value="NZ_FOAG01000025.1"/>
</dbReference>
<keyword evidence="4" id="KW-1185">Reference proteome</keyword>
<keyword evidence="2" id="KW-0503">Monooxygenase</keyword>
<dbReference type="GO" id="GO:0020037">
    <property type="term" value="F:heme binding"/>
    <property type="evidence" value="ECO:0007669"/>
    <property type="project" value="InterPro"/>
</dbReference>
<dbReference type="InterPro" id="IPR002397">
    <property type="entry name" value="Cyt_P450_B"/>
</dbReference>
<evidence type="ECO:0000313" key="4">
    <source>
        <dbReference type="Proteomes" id="UP000199582"/>
    </source>
</evidence>
<dbReference type="PANTHER" id="PTHR46696">
    <property type="entry name" value="P450, PUTATIVE (EUROFUNG)-RELATED"/>
    <property type="match status" value="1"/>
</dbReference>
<evidence type="ECO:0000256" key="1">
    <source>
        <dbReference type="ARBA" id="ARBA00010617"/>
    </source>
</evidence>
<dbReference type="Pfam" id="PF00067">
    <property type="entry name" value="p450"/>
    <property type="match status" value="1"/>
</dbReference>
<keyword evidence="2" id="KW-0349">Heme</keyword>
<dbReference type="InterPro" id="IPR001128">
    <property type="entry name" value="Cyt_P450"/>
</dbReference>
<dbReference type="PANTHER" id="PTHR46696:SF1">
    <property type="entry name" value="CYTOCHROME P450 YJIB-RELATED"/>
    <property type="match status" value="1"/>
</dbReference>
<evidence type="ECO:0000256" key="2">
    <source>
        <dbReference type="RuleBase" id="RU000461"/>
    </source>
</evidence>
<dbReference type="PRINTS" id="PR00359">
    <property type="entry name" value="BP450"/>
</dbReference>
<dbReference type="GO" id="GO:0004497">
    <property type="term" value="F:monooxygenase activity"/>
    <property type="evidence" value="ECO:0007669"/>
    <property type="project" value="UniProtKB-KW"/>
</dbReference>
<dbReference type="AlphaFoldDB" id="A0A1H7XWC6"/>
<protein>
    <submittedName>
        <fullName evidence="3">Cytochrome P450</fullName>
    </submittedName>
</protein>
<dbReference type="STRING" id="1287727.SAMN05443999_1259"/>
<dbReference type="SUPFAM" id="SSF48264">
    <property type="entry name" value="Cytochrome P450"/>
    <property type="match status" value="1"/>
</dbReference>
<dbReference type="InterPro" id="IPR017972">
    <property type="entry name" value="Cyt_P450_CS"/>
</dbReference>
<comment type="similarity">
    <text evidence="1 2">Belongs to the cytochrome P450 family.</text>
</comment>
<dbReference type="InterPro" id="IPR036396">
    <property type="entry name" value="Cyt_P450_sf"/>
</dbReference>
<accession>A0A1H7XWC6</accession>
<dbReference type="EMBL" id="FOAG01000025">
    <property type="protein sequence ID" value="SEM38226.1"/>
    <property type="molecule type" value="Genomic_DNA"/>
</dbReference>
<keyword evidence="2" id="KW-0560">Oxidoreductase</keyword>
<organism evidence="3 4">
    <name type="scientific">Roseovarius azorensis</name>
    <dbReference type="NCBI Taxonomy" id="1287727"/>
    <lineage>
        <taxon>Bacteria</taxon>
        <taxon>Pseudomonadati</taxon>
        <taxon>Pseudomonadota</taxon>
        <taxon>Alphaproteobacteria</taxon>
        <taxon>Rhodobacterales</taxon>
        <taxon>Roseobacteraceae</taxon>
        <taxon>Roseovarius</taxon>
    </lineage>
</organism>